<dbReference type="EMBL" id="JARKIF010000001">
    <property type="protein sequence ID" value="KAJ7649771.1"/>
    <property type="molecule type" value="Genomic_DNA"/>
</dbReference>
<proteinExistence type="predicted"/>
<sequence>MALCAAVRGLALAVSLSVKAVRCSAPASSPAGMDVETWEIPTTRGCIVRQSAGLPEGRAESRDCCCVFQNFWVVIRN</sequence>
<evidence type="ECO:0000313" key="3">
    <source>
        <dbReference type="Proteomes" id="UP001221142"/>
    </source>
</evidence>
<dbReference type="AlphaFoldDB" id="A0AAD7CI28"/>
<name>A0AAD7CI28_9AGAR</name>
<accession>A0AAD7CI28</accession>
<organism evidence="2 3">
    <name type="scientific">Roridomyces roridus</name>
    <dbReference type="NCBI Taxonomy" id="1738132"/>
    <lineage>
        <taxon>Eukaryota</taxon>
        <taxon>Fungi</taxon>
        <taxon>Dikarya</taxon>
        <taxon>Basidiomycota</taxon>
        <taxon>Agaricomycotina</taxon>
        <taxon>Agaricomycetes</taxon>
        <taxon>Agaricomycetidae</taxon>
        <taxon>Agaricales</taxon>
        <taxon>Marasmiineae</taxon>
        <taxon>Mycenaceae</taxon>
        <taxon>Roridomyces</taxon>
    </lineage>
</organism>
<dbReference type="Proteomes" id="UP001221142">
    <property type="component" value="Unassembled WGS sequence"/>
</dbReference>
<keyword evidence="3" id="KW-1185">Reference proteome</keyword>
<reference evidence="2" key="1">
    <citation type="submission" date="2023-03" db="EMBL/GenBank/DDBJ databases">
        <title>Massive genome expansion in bonnet fungi (Mycena s.s.) driven by repeated elements and novel gene families across ecological guilds.</title>
        <authorList>
            <consortium name="Lawrence Berkeley National Laboratory"/>
            <person name="Harder C.B."/>
            <person name="Miyauchi S."/>
            <person name="Viragh M."/>
            <person name="Kuo A."/>
            <person name="Thoen E."/>
            <person name="Andreopoulos B."/>
            <person name="Lu D."/>
            <person name="Skrede I."/>
            <person name="Drula E."/>
            <person name="Henrissat B."/>
            <person name="Morin E."/>
            <person name="Kohler A."/>
            <person name="Barry K."/>
            <person name="LaButti K."/>
            <person name="Morin E."/>
            <person name="Salamov A."/>
            <person name="Lipzen A."/>
            <person name="Mereny Z."/>
            <person name="Hegedus B."/>
            <person name="Baldrian P."/>
            <person name="Stursova M."/>
            <person name="Weitz H."/>
            <person name="Taylor A."/>
            <person name="Grigoriev I.V."/>
            <person name="Nagy L.G."/>
            <person name="Martin F."/>
            <person name="Kauserud H."/>
        </authorList>
    </citation>
    <scope>NUCLEOTIDE SEQUENCE</scope>
    <source>
        <strain evidence="2">9284</strain>
    </source>
</reference>
<evidence type="ECO:0008006" key="4">
    <source>
        <dbReference type="Google" id="ProtNLM"/>
    </source>
</evidence>
<evidence type="ECO:0000313" key="2">
    <source>
        <dbReference type="EMBL" id="KAJ7649771.1"/>
    </source>
</evidence>
<keyword evidence="1" id="KW-0732">Signal</keyword>
<evidence type="ECO:0000256" key="1">
    <source>
        <dbReference type="SAM" id="SignalP"/>
    </source>
</evidence>
<feature type="chain" id="PRO_5042215428" description="Secreted protein" evidence="1">
    <location>
        <begin position="21"/>
        <end position="77"/>
    </location>
</feature>
<protein>
    <recommendedName>
        <fullName evidence="4">Secreted protein</fullName>
    </recommendedName>
</protein>
<comment type="caution">
    <text evidence="2">The sequence shown here is derived from an EMBL/GenBank/DDBJ whole genome shotgun (WGS) entry which is preliminary data.</text>
</comment>
<gene>
    <name evidence="2" type="ORF">FB45DRAFT_885896</name>
</gene>
<feature type="signal peptide" evidence="1">
    <location>
        <begin position="1"/>
        <end position="20"/>
    </location>
</feature>